<dbReference type="InterPro" id="IPR041729">
    <property type="entry name" value="Formyl-FH4-Hydrolase_C"/>
</dbReference>
<comment type="caution">
    <text evidence="4">The sequence shown here is derived from an EMBL/GenBank/DDBJ whole genome shotgun (WGS) entry which is preliminary data.</text>
</comment>
<keyword evidence="5" id="KW-1185">Reference proteome</keyword>
<dbReference type="InterPro" id="IPR045865">
    <property type="entry name" value="ACT-like_dom_sf"/>
</dbReference>
<dbReference type="InterPro" id="IPR002376">
    <property type="entry name" value="Formyl_transf_N"/>
</dbReference>
<organism evidence="4 5">
    <name type="scientific">Stephanodiscus triporus</name>
    <dbReference type="NCBI Taxonomy" id="2934178"/>
    <lineage>
        <taxon>Eukaryota</taxon>
        <taxon>Sar</taxon>
        <taxon>Stramenopiles</taxon>
        <taxon>Ochrophyta</taxon>
        <taxon>Bacillariophyta</taxon>
        <taxon>Coscinodiscophyceae</taxon>
        <taxon>Thalassiosirophycidae</taxon>
        <taxon>Stephanodiscales</taxon>
        <taxon>Stephanodiscaceae</taxon>
        <taxon>Stephanodiscus</taxon>
    </lineage>
</organism>
<dbReference type="PRINTS" id="PR01575">
    <property type="entry name" value="FFH4HYDRLASE"/>
</dbReference>
<dbReference type="SUPFAM" id="SSF55021">
    <property type="entry name" value="ACT-like"/>
    <property type="match status" value="1"/>
</dbReference>
<keyword evidence="2" id="KW-0378">Hydrolase</keyword>
<dbReference type="InterPro" id="IPR004810">
    <property type="entry name" value="PurU"/>
</dbReference>
<dbReference type="PANTHER" id="PTHR42706:SF1">
    <property type="entry name" value="FORMYLTETRAHYDROFOLATE DEFORMYLASE 2, MITOCHONDRIAL"/>
    <property type="match status" value="1"/>
</dbReference>
<protein>
    <recommendedName>
        <fullName evidence="3">Formyl transferase N-terminal domain-containing protein</fullName>
    </recommendedName>
</protein>
<dbReference type="Gene3D" id="3.30.70.260">
    <property type="match status" value="1"/>
</dbReference>
<proteinExistence type="inferred from homology"/>
<dbReference type="EMBL" id="JALLAZ020000585">
    <property type="protein sequence ID" value="KAL3791647.1"/>
    <property type="molecule type" value="Genomic_DNA"/>
</dbReference>
<gene>
    <name evidence="4" type="ORF">ACHAW5_007434</name>
</gene>
<dbReference type="CDD" id="cd04875">
    <property type="entry name" value="ACT_F4HF-DF"/>
    <property type="match status" value="1"/>
</dbReference>
<dbReference type="SUPFAM" id="SSF53328">
    <property type="entry name" value="Formyltransferase"/>
    <property type="match status" value="1"/>
</dbReference>
<dbReference type="InterPro" id="IPR044074">
    <property type="entry name" value="PurU_ACT"/>
</dbReference>
<feature type="domain" description="Formyl transferase N-terminal" evidence="3">
    <location>
        <begin position="161"/>
        <end position="337"/>
    </location>
</feature>
<accession>A0ABD3PV81</accession>
<dbReference type="GO" id="GO:0006730">
    <property type="term" value="P:one-carbon metabolic process"/>
    <property type="evidence" value="ECO:0007669"/>
    <property type="project" value="UniProtKB-KW"/>
</dbReference>
<dbReference type="NCBIfam" id="NF004684">
    <property type="entry name" value="PRK06027.1"/>
    <property type="match status" value="1"/>
</dbReference>
<reference evidence="4 5" key="1">
    <citation type="submission" date="2024-10" db="EMBL/GenBank/DDBJ databases">
        <title>Updated reference genomes for cyclostephanoid diatoms.</title>
        <authorList>
            <person name="Roberts W.R."/>
            <person name="Alverson A.J."/>
        </authorList>
    </citation>
    <scope>NUCLEOTIDE SEQUENCE [LARGE SCALE GENOMIC DNA]</scope>
    <source>
        <strain evidence="4 5">AJA276-08</strain>
    </source>
</reference>
<evidence type="ECO:0000313" key="5">
    <source>
        <dbReference type="Proteomes" id="UP001530315"/>
    </source>
</evidence>
<dbReference type="HAMAP" id="MF_01927">
    <property type="entry name" value="PurU"/>
    <property type="match status" value="1"/>
</dbReference>
<dbReference type="Pfam" id="PF00551">
    <property type="entry name" value="Formyl_trans_N"/>
    <property type="match status" value="1"/>
</dbReference>
<dbReference type="PANTHER" id="PTHR42706">
    <property type="entry name" value="FORMYLTETRAHYDROFOLATE DEFORMYLASE"/>
    <property type="match status" value="1"/>
</dbReference>
<evidence type="ECO:0000313" key="4">
    <source>
        <dbReference type="EMBL" id="KAL3791647.1"/>
    </source>
</evidence>
<dbReference type="AlphaFoldDB" id="A0ABD3PV81"/>
<dbReference type="InterPro" id="IPR036477">
    <property type="entry name" value="Formyl_transf_N_sf"/>
</dbReference>
<evidence type="ECO:0000256" key="1">
    <source>
        <dbReference type="ARBA" id="ARBA00022563"/>
    </source>
</evidence>
<evidence type="ECO:0000256" key="2">
    <source>
        <dbReference type="ARBA" id="ARBA00022801"/>
    </source>
</evidence>
<sequence length="357" mass="40610">MVLFAMVGRSSRHLTRRRIASIPESRIGSSPDQAVVTGSLSGAKHVSKLVPPNPFSYTDRPRAKDEARLLVSGPDAIGIVASFSQLLFAHGCGIVDCTSESSEVDDHYENLAHHGRQFFQRVVFDYSKLNIERSVLASDIESTCRNFGMKCHLSWGDTRSKIAIFVSNYDHCLWELLLRHRAGEIQCDIPLIISNHDNLRPVAETFDIPYHVFPITKETKLDQERKQMDLIHEYNIDLLVLARYMQVLTPAFCERFHNRIINIHHSFLPAFMGGQPYHRAHERGVKLIGATAHYTTMDLDQGPIIEQDIMRVSHRDDVKDLIRKGRTLEKNVLVAAVKSHLEDRIIVHGRKCIVFAE</sequence>
<name>A0ABD3PV81_9STRA</name>
<dbReference type="GO" id="GO:0016787">
    <property type="term" value="F:hydrolase activity"/>
    <property type="evidence" value="ECO:0007669"/>
    <property type="project" value="UniProtKB-KW"/>
</dbReference>
<dbReference type="Gene3D" id="3.40.50.170">
    <property type="entry name" value="Formyl transferase, N-terminal domain"/>
    <property type="match status" value="1"/>
</dbReference>
<keyword evidence="1" id="KW-0554">One-carbon metabolism</keyword>
<dbReference type="NCBIfam" id="TIGR00655">
    <property type="entry name" value="PurU"/>
    <property type="match status" value="1"/>
</dbReference>
<dbReference type="Proteomes" id="UP001530315">
    <property type="component" value="Unassembled WGS sequence"/>
</dbReference>
<dbReference type="CDD" id="cd08648">
    <property type="entry name" value="FMT_core_Formyl-FH4-Hydrolase_C"/>
    <property type="match status" value="1"/>
</dbReference>
<evidence type="ECO:0000259" key="3">
    <source>
        <dbReference type="Pfam" id="PF00551"/>
    </source>
</evidence>